<dbReference type="WBParaSite" id="SCUD_0001134001-mRNA-1">
    <property type="protein sequence ID" value="SCUD_0001134001-mRNA-1"/>
    <property type="gene ID" value="SCUD_0001134001"/>
</dbReference>
<dbReference type="AlphaFoldDB" id="A0A183K8L0"/>
<keyword evidence="2" id="KW-1185">Reference proteome</keyword>
<name>A0A183K8L0_9TREM</name>
<dbReference type="Proteomes" id="UP000279833">
    <property type="component" value="Unassembled WGS sequence"/>
</dbReference>
<evidence type="ECO:0000313" key="2">
    <source>
        <dbReference type="Proteomes" id="UP000279833"/>
    </source>
</evidence>
<proteinExistence type="predicted"/>
<sequence>MVLRMDVLLYSMKNDSFSEENKSMHFVHVQIHWDFLLEMYTRMMTRMGIDRKHDD</sequence>
<accession>A0A183K8L0</accession>
<evidence type="ECO:0000313" key="3">
    <source>
        <dbReference type="WBParaSite" id="SCUD_0001134001-mRNA-1"/>
    </source>
</evidence>
<gene>
    <name evidence="1" type="ORF">SCUD_LOCUS11340</name>
</gene>
<protein>
    <submittedName>
        <fullName evidence="1 3">Uncharacterized protein</fullName>
    </submittedName>
</protein>
<reference evidence="3" key="1">
    <citation type="submission" date="2016-06" db="UniProtKB">
        <authorList>
            <consortium name="WormBaseParasite"/>
        </authorList>
    </citation>
    <scope>IDENTIFICATION</scope>
</reference>
<evidence type="ECO:0000313" key="1">
    <source>
        <dbReference type="EMBL" id="VDP44092.1"/>
    </source>
</evidence>
<organism evidence="3">
    <name type="scientific">Schistosoma curassoni</name>
    <dbReference type="NCBI Taxonomy" id="6186"/>
    <lineage>
        <taxon>Eukaryota</taxon>
        <taxon>Metazoa</taxon>
        <taxon>Spiralia</taxon>
        <taxon>Lophotrochozoa</taxon>
        <taxon>Platyhelminthes</taxon>
        <taxon>Trematoda</taxon>
        <taxon>Digenea</taxon>
        <taxon>Strigeidida</taxon>
        <taxon>Schistosomatoidea</taxon>
        <taxon>Schistosomatidae</taxon>
        <taxon>Schistosoma</taxon>
    </lineage>
</organism>
<dbReference type="EMBL" id="UZAK01034344">
    <property type="protein sequence ID" value="VDP44092.1"/>
    <property type="molecule type" value="Genomic_DNA"/>
</dbReference>
<reference evidence="1 2" key="2">
    <citation type="submission" date="2018-11" db="EMBL/GenBank/DDBJ databases">
        <authorList>
            <consortium name="Pathogen Informatics"/>
        </authorList>
    </citation>
    <scope>NUCLEOTIDE SEQUENCE [LARGE SCALE GENOMIC DNA]</scope>
    <source>
        <strain evidence="1">Dakar</strain>
        <strain evidence="2">Dakar, Senegal</strain>
    </source>
</reference>